<accession>G2GM52</accession>
<organism evidence="2 3">
    <name type="scientific">Streptomyces zinciresistens K42</name>
    <dbReference type="NCBI Taxonomy" id="700597"/>
    <lineage>
        <taxon>Bacteria</taxon>
        <taxon>Bacillati</taxon>
        <taxon>Actinomycetota</taxon>
        <taxon>Actinomycetes</taxon>
        <taxon>Kitasatosporales</taxon>
        <taxon>Streptomycetaceae</taxon>
        <taxon>Streptomyces</taxon>
    </lineage>
</organism>
<dbReference type="PATRIC" id="fig|700597.3.peg.6458"/>
<feature type="domain" description="DUF5753" evidence="1">
    <location>
        <begin position="107"/>
        <end position="284"/>
    </location>
</feature>
<evidence type="ECO:0000259" key="1">
    <source>
        <dbReference type="Pfam" id="PF19054"/>
    </source>
</evidence>
<dbReference type="Gene3D" id="1.10.260.40">
    <property type="entry name" value="lambda repressor-like DNA-binding domains"/>
    <property type="match status" value="1"/>
</dbReference>
<comment type="caution">
    <text evidence="2">The sequence shown here is derived from an EMBL/GenBank/DDBJ whole genome shotgun (WGS) entry which is preliminary data.</text>
</comment>
<dbReference type="CDD" id="cd00093">
    <property type="entry name" value="HTH_XRE"/>
    <property type="match status" value="1"/>
</dbReference>
<gene>
    <name evidence="2" type="ORF">SZN_33021</name>
</gene>
<dbReference type="AlphaFoldDB" id="G2GM52"/>
<dbReference type="GO" id="GO:0003677">
    <property type="term" value="F:DNA binding"/>
    <property type="evidence" value="ECO:0007669"/>
    <property type="project" value="UniProtKB-KW"/>
</dbReference>
<dbReference type="InterPro" id="IPR043917">
    <property type="entry name" value="DUF5753"/>
</dbReference>
<protein>
    <submittedName>
        <fullName evidence="2">DNA-binding protein</fullName>
    </submittedName>
</protein>
<evidence type="ECO:0000313" key="3">
    <source>
        <dbReference type="Proteomes" id="UP000004217"/>
    </source>
</evidence>
<dbReference type="InterPro" id="IPR010982">
    <property type="entry name" value="Lambda_DNA-bd_dom_sf"/>
</dbReference>
<keyword evidence="3" id="KW-1185">Reference proteome</keyword>
<proteinExistence type="predicted"/>
<reference evidence="2 3" key="1">
    <citation type="submission" date="2011-08" db="EMBL/GenBank/DDBJ databases">
        <authorList>
            <person name="Lin Y."/>
            <person name="Hao X."/>
            <person name="Johnstone L."/>
            <person name="Miller S.J."/>
            <person name="Wei G."/>
            <person name="Rensing C."/>
        </authorList>
    </citation>
    <scope>NUCLEOTIDE SEQUENCE [LARGE SCALE GENOMIC DNA]</scope>
    <source>
        <strain evidence="2 3">K42</strain>
    </source>
</reference>
<dbReference type="EMBL" id="AGBF01000230">
    <property type="protein sequence ID" value="EGX55420.1"/>
    <property type="molecule type" value="Genomic_DNA"/>
</dbReference>
<dbReference type="InterPro" id="IPR001387">
    <property type="entry name" value="Cro/C1-type_HTH"/>
</dbReference>
<dbReference type="Pfam" id="PF19054">
    <property type="entry name" value="DUF5753"/>
    <property type="match status" value="1"/>
</dbReference>
<keyword evidence="2" id="KW-0238">DNA-binding</keyword>
<name>G2GM52_9ACTN</name>
<evidence type="ECO:0000313" key="2">
    <source>
        <dbReference type="EMBL" id="EGX55420.1"/>
    </source>
</evidence>
<sequence>MNLAAAAARHKFGRALRAAREASAGTGRKVQQIDLARALGRKSYNRVSQLERGLSWPTDEEWPVICKTLRMDAVTKAALSAMRDAGMAITEAWWDAYDGVVSPTLIKFVAHEDAASKMTTLAGNVLPGLLQTPDYARSQVLPFSGTVMTKDDAGRSAAMRSQRRMIFERTPPPQVEAMFSEGALHQMVGGVEVMLDQLDALIEDGRTGRVQFRIIPFTAPTTLTYMFTLLEFAGEGDSPVVVFDQVTGMDFKDKPGEIREVRASVDALRNVALDEVSSLELMKRKRKELARG</sequence>
<dbReference type="Proteomes" id="UP000004217">
    <property type="component" value="Unassembled WGS sequence"/>
</dbReference>